<dbReference type="AlphaFoldDB" id="A3DPE3"/>
<organism evidence="1 2">
    <name type="scientific">Staphylothermus marinus (strain ATCC 43588 / DSM 3639 / JCM 9404 / F1)</name>
    <dbReference type="NCBI Taxonomy" id="399550"/>
    <lineage>
        <taxon>Archaea</taxon>
        <taxon>Thermoproteota</taxon>
        <taxon>Thermoprotei</taxon>
        <taxon>Desulfurococcales</taxon>
        <taxon>Desulfurococcaceae</taxon>
        <taxon>Staphylothermus</taxon>
    </lineage>
</organism>
<proteinExistence type="predicted"/>
<dbReference type="eggNOG" id="arCOG05955">
    <property type="taxonomic scope" value="Archaea"/>
</dbReference>
<accession>A3DPE3</accession>
<dbReference type="OrthoDB" id="34159at2157"/>
<name>A3DPE3_STAMF</name>
<dbReference type="Proteomes" id="UP000000254">
    <property type="component" value="Chromosome"/>
</dbReference>
<dbReference type="RefSeq" id="WP_011839697.1">
    <property type="nucleotide sequence ID" value="NC_009033.1"/>
</dbReference>
<keyword evidence="2" id="KW-1185">Reference proteome</keyword>
<reference evidence="1 2" key="2">
    <citation type="journal article" date="2009" name="Stand. Genomic Sci.">
        <title>Complete genome sequence of Staphylothermus marinus Stetter and Fiala 1986 type strain F1.</title>
        <authorList>
            <person name="Anderson I.J."/>
            <person name="Sun H."/>
            <person name="Lapidus A."/>
            <person name="Copeland A."/>
            <person name="Glavina Del Rio T."/>
            <person name="Tice H."/>
            <person name="Dalin E."/>
            <person name="Lucas S."/>
            <person name="Barry K."/>
            <person name="Land M."/>
            <person name="Richardson P."/>
            <person name="Huber H."/>
            <person name="Kyrpides N.C."/>
        </authorList>
    </citation>
    <scope>NUCLEOTIDE SEQUENCE [LARGE SCALE GENOMIC DNA]</scope>
    <source>
        <strain evidence="2">ATCC 43588 / DSM 3639 / JCM 9404 / F1</strain>
    </source>
</reference>
<reference evidence="2" key="1">
    <citation type="journal article" date="2009" name="BMC Genomics">
        <title>The complete genome sequence of Staphylothermus marinus reveals differences in sulfur metabolism among heterotrophic Crenarchaeota.</title>
        <authorList>
            <person name="Anderson I.J."/>
            <person name="Dharmarajan L."/>
            <person name="Rodriguez J."/>
            <person name="Hooper S."/>
            <person name="Porat I."/>
            <person name="Ulrich L.E."/>
            <person name="Elkins J.G."/>
            <person name="Mavromatis K."/>
            <person name="Sun H."/>
            <person name="Land M."/>
            <person name="Lapidus A."/>
            <person name="Lucas S."/>
            <person name="Barry K."/>
            <person name="Huber H."/>
            <person name="Zhulin I.B."/>
            <person name="Whitman W.B."/>
            <person name="Mukhopadhyay B."/>
            <person name="Woese C."/>
            <person name="Bristow J."/>
            <person name="Kyrpides N."/>
        </authorList>
    </citation>
    <scope>NUCLEOTIDE SEQUENCE [LARGE SCALE GENOMIC DNA]</scope>
    <source>
        <strain evidence="2">ATCC 43588 / DSM 3639 / JCM 9404 / F1</strain>
    </source>
</reference>
<dbReference type="EMBL" id="CP000575">
    <property type="protein sequence ID" value="ABN70503.1"/>
    <property type="molecule type" value="Genomic_DNA"/>
</dbReference>
<dbReference type="STRING" id="399550.Smar_1413"/>
<dbReference type="KEGG" id="smr:Smar_1413"/>
<evidence type="ECO:0000313" key="1">
    <source>
        <dbReference type="EMBL" id="ABN70503.1"/>
    </source>
</evidence>
<evidence type="ECO:0000313" key="2">
    <source>
        <dbReference type="Proteomes" id="UP000000254"/>
    </source>
</evidence>
<dbReference type="GeneID" id="4907391"/>
<sequence>MGMTDIQVQSNNVFAENKLSRIYSISDLFTIMLALHNINSNKEDKDQVKKQIWALTNMWLEEVSPLSYIPGLVEEVSSIIKYKVWDEKSTLSDEVIERILVDTIIFKEKALSEEEPEVLNALSLVLATRAVELIEALGGFIPRGSTVWKILYEPADPRDKIIDITTLIATTLVISTNI</sequence>
<gene>
    <name evidence="1" type="ordered locus">Smar_1413</name>
</gene>
<dbReference type="HOGENOM" id="CLU_1607079_0_0_2"/>
<protein>
    <submittedName>
        <fullName evidence="1">Uncharacterized protein</fullName>
    </submittedName>
</protein>